<dbReference type="InterPro" id="IPR045864">
    <property type="entry name" value="aa-tRNA-synth_II/BPL/LPL"/>
</dbReference>
<dbReference type="PANTHER" id="PTHR12835">
    <property type="entry name" value="BIOTIN PROTEIN LIGASE"/>
    <property type="match status" value="1"/>
</dbReference>
<dbReference type="InterPro" id="IPR008988">
    <property type="entry name" value="Transcriptional_repressor_C"/>
</dbReference>
<protein>
    <recommendedName>
        <fullName evidence="5">Bifunctional ligase/repressor BirA</fullName>
    </recommendedName>
    <alternativeName>
        <fullName evidence="5">Biotin--[acetyl-CoA-carboxylase] ligase</fullName>
        <ecNumber evidence="5">6.3.4.15</ecNumber>
    </alternativeName>
    <alternativeName>
        <fullName evidence="5">Biotin--protein ligase</fullName>
    </alternativeName>
    <alternativeName>
        <fullName evidence="5">Biotin-[acetyl-CoA carboxylase] synthetase</fullName>
    </alternativeName>
</protein>
<dbReference type="Pfam" id="PF03099">
    <property type="entry name" value="BPL_LplA_LipB"/>
    <property type="match status" value="1"/>
</dbReference>
<keyword evidence="5" id="KW-0804">Transcription</keyword>
<name>A0ABR7FYU8_9FIRM</name>
<dbReference type="InterPro" id="IPR011991">
    <property type="entry name" value="ArsR-like_HTH"/>
</dbReference>
<dbReference type="PANTHER" id="PTHR12835:SF5">
    <property type="entry name" value="BIOTIN--PROTEIN LIGASE"/>
    <property type="match status" value="1"/>
</dbReference>
<dbReference type="SUPFAM" id="SSF50037">
    <property type="entry name" value="C-terminal domain of transcriptional repressors"/>
    <property type="match status" value="1"/>
</dbReference>
<keyword evidence="5" id="KW-0678">Repressor</keyword>
<dbReference type="NCBIfam" id="TIGR00121">
    <property type="entry name" value="birA_ligase"/>
    <property type="match status" value="1"/>
</dbReference>
<keyword evidence="1 5" id="KW-0436">Ligase</keyword>
<feature type="binding site" evidence="5">
    <location>
        <position position="113"/>
    </location>
    <ligand>
        <name>biotin</name>
        <dbReference type="ChEBI" id="CHEBI:57586"/>
    </ligand>
</feature>
<evidence type="ECO:0000256" key="2">
    <source>
        <dbReference type="ARBA" id="ARBA00022741"/>
    </source>
</evidence>
<dbReference type="CDD" id="cd00090">
    <property type="entry name" value="HTH_ARSR"/>
    <property type="match status" value="1"/>
</dbReference>
<comment type="similarity">
    <text evidence="5">Belongs to the biotin--protein ligase family.</text>
</comment>
<dbReference type="HAMAP" id="MF_00978">
    <property type="entry name" value="Bifunct_BirA"/>
    <property type="match status" value="1"/>
</dbReference>
<dbReference type="InterPro" id="IPR004408">
    <property type="entry name" value="Biotin_CoA_COase_ligase"/>
</dbReference>
<dbReference type="InterPro" id="IPR013196">
    <property type="entry name" value="HTH_11"/>
</dbReference>
<dbReference type="InterPro" id="IPR030855">
    <property type="entry name" value="Bifunct_BirA"/>
</dbReference>
<comment type="caution">
    <text evidence="7">The sequence shown here is derived from an EMBL/GenBank/DDBJ whole genome shotgun (WGS) entry which is preliminary data.</text>
</comment>
<dbReference type="InterPro" id="IPR036388">
    <property type="entry name" value="WH-like_DNA-bd_sf"/>
</dbReference>
<evidence type="ECO:0000259" key="6">
    <source>
        <dbReference type="PROSITE" id="PS51733"/>
    </source>
</evidence>
<dbReference type="GO" id="GO:0004077">
    <property type="term" value="F:biotin--[biotin carboxyl-carrier protein] ligase activity"/>
    <property type="evidence" value="ECO:0007669"/>
    <property type="project" value="UniProtKB-EC"/>
</dbReference>
<evidence type="ECO:0000256" key="5">
    <source>
        <dbReference type="HAMAP-Rule" id="MF_00978"/>
    </source>
</evidence>
<dbReference type="PROSITE" id="PS51733">
    <property type="entry name" value="BPL_LPL_CATALYTIC"/>
    <property type="match status" value="1"/>
</dbReference>
<sequence length="347" mass="38747">MKTKILKILRNADGFVSGQAICESLGVSRTAVWKVINQLKEEGYEFDAVSNKGYRIVNYPDILTKSEIESQLDKNDIIKKIVFFDETDSTNNRAKKAAEEGEESGTLFITECQTGGRGRRGRNWVSPPGSGIWMTLLIRPDIRPDEASMLTIVAAMAVSSAITKVTKYDAKAILSDEKDISFADNKIEQCKIKWPNDIVLDKKKICGILTEMSAEPEHVNYVVTGIGINVNTTEFADEIKDMASSIFVQTGVRIKRSHVVAQFAHDFTEYFNRFIKTQDLSLLVDDYNKMLINAGKTVRIEERGDAYTAEAYGIDNEGRLIVKVDDTGEEKKIIAGEVSVRGLYGYV</sequence>
<organism evidence="7 8">
    <name type="scientific">Lachnospira hominis</name>
    <name type="common">ex Liu et al. 2021</name>
    <dbReference type="NCBI Taxonomy" id="2763051"/>
    <lineage>
        <taxon>Bacteria</taxon>
        <taxon>Bacillati</taxon>
        <taxon>Bacillota</taxon>
        <taxon>Clostridia</taxon>
        <taxon>Lachnospirales</taxon>
        <taxon>Lachnospiraceae</taxon>
        <taxon>Lachnospira</taxon>
    </lineage>
</organism>
<dbReference type="Gene3D" id="2.30.30.100">
    <property type="match status" value="1"/>
</dbReference>
<dbReference type="RefSeq" id="WP_186836430.1">
    <property type="nucleotide sequence ID" value="NZ_JACOPD010000003.1"/>
</dbReference>
<dbReference type="EC" id="6.3.4.15" evidence="5"/>
<evidence type="ECO:0000313" key="8">
    <source>
        <dbReference type="Proteomes" id="UP000628463"/>
    </source>
</evidence>
<comment type="catalytic activity">
    <reaction evidence="5">
        <text>biotin + L-lysyl-[protein] + ATP = N(6)-biotinyl-L-lysyl-[protein] + AMP + diphosphate + H(+)</text>
        <dbReference type="Rhea" id="RHEA:11756"/>
        <dbReference type="Rhea" id="RHEA-COMP:9752"/>
        <dbReference type="Rhea" id="RHEA-COMP:10505"/>
        <dbReference type="ChEBI" id="CHEBI:15378"/>
        <dbReference type="ChEBI" id="CHEBI:29969"/>
        <dbReference type="ChEBI" id="CHEBI:30616"/>
        <dbReference type="ChEBI" id="CHEBI:33019"/>
        <dbReference type="ChEBI" id="CHEBI:57586"/>
        <dbReference type="ChEBI" id="CHEBI:83144"/>
        <dbReference type="ChEBI" id="CHEBI:456215"/>
        <dbReference type="EC" id="6.3.4.15"/>
    </reaction>
</comment>
<feature type="binding site" evidence="5">
    <location>
        <begin position="89"/>
        <end position="91"/>
    </location>
    <ligand>
        <name>biotin</name>
        <dbReference type="ChEBI" id="CHEBI:57586"/>
    </ligand>
</feature>
<dbReference type="SUPFAM" id="SSF55681">
    <property type="entry name" value="Class II aaRS and biotin synthetases"/>
    <property type="match status" value="1"/>
</dbReference>
<dbReference type="SUPFAM" id="SSF46785">
    <property type="entry name" value="Winged helix' DNA-binding domain"/>
    <property type="match status" value="1"/>
</dbReference>
<keyword evidence="5" id="KW-0805">Transcription regulation</keyword>
<dbReference type="InterPro" id="IPR036390">
    <property type="entry name" value="WH_DNA-bd_sf"/>
</dbReference>
<keyword evidence="4 5" id="KW-0092">Biotin</keyword>
<gene>
    <name evidence="5" type="primary">birA</name>
    <name evidence="7" type="ORF">H8S01_05150</name>
</gene>
<reference evidence="7 8" key="1">
    <citation type="submission" date="2020-08" db="EMBL/GenBank/DDBJ databases">
        <title>Genome public.</title>
        <authorList>
            <person name="Liu C."/>
            <person name="Sun Q."/>
        </authorList>
    </citation>
    <scope>NUCLEOTIDE SEQUENCE [LARGE SCALE GENOMIC DNA]</scope>
    <source>
        <strain evidence="7 8">NSJ-43</strain>
    </source>
</reference>
<evidence type="ECO:0000256" key="3">
    <source>
        <dbReference type="ARBA" id="ARBA00022840"/>
    </source>
</evidence>
<dbReference type="Pfam" id="PF02237">
    <property type="entry name" value="BPL_C"/>
    <property type="match status" value="1"/>
</dbReference>
<keyword evidence="5" id="KW-0238">DNA-binding</keyword>
<dbReference type="Pfam" id="PF08279">
    <property type="entry name" value="HTH_11"/>
    <property type="match status" value="1"/>
</dbReference>
<accession>A0ABR7FYU8</accession>
<comment type="function">
    <text evidence="5">Acts both as a biotin--[acetyl-CoA-carboxylase] ligase and a repressor.</text>
</comment>
<proteinExistence type="inferred from homology"/>
<keyword evidence="3 5" id="KW-0067">ATP-binding</keyword>
<dbReference type="Gene3D" id="3.30.930.10">
    <property type="entry name" value="Bira Bifunctional Protein, Domain 2"/>
    <property type="match status" value="1"/>
</dbReference>
<feature type="binding site" evidence="5">
    <location>
        <position position="204"/>
    </location>
    <ligand>
        <name>biotin</name>
        <dbReference type="ChEBI" id="CHEBI:57586"/>
    </ligand>
</feature>
<evidence type="ECO:0000313" key="7">
    <source>
        <dbReference type="EMBL" id="MBC5680351.1"/>
    </source>
</evidence>
<dbReference type="InterPro" id="IPR003142">
    <property type="entry name" value="BPL_C"/>
</dbReference>
<feature type="DNA-binding region" description="H-T-H motif" evidence="5">
    <location>
        <begin position="18"/>
        <end position="37"/>
    </location>
</feature>
<dbReference type="Proteomes" id="UP000628463">
    <property type="component" value="Unassembled WGS sequence"/>
</dbReference>
<evidence type="ECO:0000256" key="1">
    <source>
        <dbReference type="ARBA" id="ARBA00022598"/>
    </source>
</evidence>
<dbReference type="EMBL" id="JACOPD010000003">
    <property type="protein sequence ID" value="MBC5680351.1"/>
    <property type="molecule type" value="Genomic_DNA"/>
</dbReference>
<dbReference type="InterPro" id="IPR004143">
    <property type="entry name" value="BPL_LPL_catalytic"/>
</dbReference>
<dbReference type="Gene3D" id="1.10.10.10">
    <property type="entry name" value="Winged helix-like DNA-binding domain superfamily/Winged helix DNA-binding domain"/>
    <property type="match status" value="1"/>
</dbReference>
<keyword evidence="2 5" id="KW-0547">Nucleotide-binding</keyword>
<feature type="domain" description="BPL/LPL catalytic" evidence="6">
    <location>
        <begin position="76"/>
        <end position="275"/>
    </location>
</feature>
<feature type="binding site" evidence="5">
    <location>
        <begin position="117"/>
        <end position="119"/>
    </location>
    <ligand>
        <name>biotin</name>
        <dbReference type="ChEBI" id="CHEBI:57586"/>
    </ligand>
</feature>
<evidence type="ECO:0000256" key="4">
    <source>
        <dbReference type="ARBA" id="ARBA00023267"/>
    </source>
</evidence>
<keyword evidence="8" id="KW-1185">Reference proteome</keyword>
<dbReference type="CDD" id="cd16442">
    <property type="entry name" value="BPL"/>
    <property type="match status" value="1"/>
</dbReference>